<organism evidence="2 3">
    <name type="scientific">Vibrio stylophorae</name>
    <dbReference type="NCBI Taxonomy" id="659351"/>
    <lineage>
        <taxon>Bacteria</taxon>
        <taxon>Pseudomonadati</taxon>
        <taxon>Pseudomonadota</taxon>
        <taxon>Gammaproteobacteria</taxon>
        <taxon>Vibrionales</taxon>
        <taxon>Vibrionaceae</taxon>
        <taxon>Vibrio</taxon>
    </lineage>
</organism>
<evidence type="ECO:0000259" key="1">
    <source>
        <dbReference type="Pfam" id="PF13360"/>
    </source>
</evidence>
<protein>
    <submittedName>
        <fullName evidence="2">Outer membrane protein assembly factor BamB</fullName>
    </submittedName>
</protein>
<dbReference type="EMBL" id="CAKLDI010000001">
    <property type="protein sequence ID" value="CAH0533205.1"/>
    <property type="molecule type" value="Genomic_DNA"/>
</dbReference>
<dbReference type="SMART" id="SM00564">
    <property type="entry name" value="PQQ"/>
    <property type="match status" value="7"/>
</dbReference>
<dbReference type="PANTHER" id="PTHR34512">
    <property type="entry name" value="CELL SURFACE PROTEIN"/>
    <property type="match status" value="1"/>
</dbReference>
<dbReference type="Gene3D" id="2.130.10.10">
    <property type="entry name" value="YVTN repeat-like/Quinoprotein amine dehydrogenase"/>
    <property type="match status" value="2"/>
</dbReference>
<dbReference type="InterPro" id="IPR002372">
    <property type="entry name" value="PQQ_rpt_dom"/>
</dbReference>
<sequence>MFSFSLSSPVPLRRERKTRYALSACLLMLCWFGLTHDAKAEVAQSKENLMTPLWQVATEGQIWSSPAVEKGRIYVGSDDGDFYAIDQASQTVLWRFATQGKVRAAPALDAKHVYFSSDDGYLYALNKESGQEVWRFHLNDGDVPRIGPANHAPWVFDYEKSSPVLANGRLFIGSADQHFYAIDSQNGKQIWRIQTNGMVRATPSLGDKVVYISSWGGRVYQIDQTSGQINWQFDTGSPIVSRVVAVGDKLIVGARNGVLFALNAQGTEQWRFTMPEGSWVESSAVVDSDQRHFYLGTSDAKILYKFDSQTGKTIWQTTLHGWIWGTPLLYQGQVYIGASGAKEYWTPVTQGFFKVNTKTGHTTKLYTPASSPTHYVHGGVFATPAVQNNQLIVADLDGKVYGFALSQ</sequence>
<dbReference type="InterPro" id="IPR011047">
    <property type="entry name" value="Quinoprotein_ADH-like_sf"/>
</dbReference>
<evidence type="ECO:0000313" key="2">
    <source>
        <dbReference type="EMBL" id="CAH0533205.1"/>
    </source>
</evidence>
<keyword evidence="3" id="KW-1185">Reference proteome</keyword>
<evidence type="ECO:0000313" key="3">
    <source>
        <dbReference type="Proteomes" id="UP000838672"/>
    </source>
</evidence>
<comment type="caution">
    <text evidence="2">The sequence shown here is derived from an EMBL/GenBank/DDBJ whole genome shotgun (WGS) entry which is preliminary data.</text>
</comment>
<dbReference type="SUPFAM" id="SSF50998">
    <property type="entry name" value="Quinoprotein alcohol dehydrogenase-like"/>
    <property type="match status" value="2"/>
</dbReference>
<dbReference type="Gene3D" id="2.40.128.630">
    <property type="match status" value="1"/>
</dbReference>
<feature type="domain" description="Pyrrolo-quinoline quinone repeat" evidence="1">
    <location>
        <begin position="163"/>
        <end position="270"/>
    </location>
</feature>
<feature type="domain" description="Pyrrolo-quinoline quinone repeat" evidence="1">
    <location>
        <begin position="52"/>
        <end position="141"/>
    </location>
</feature>
<proteinExistence type="predicted"/>
<dbReference type="InterPro" id="IPR015943">
    <property type="entry name" value="WD40/YVTN_repeat-like_dom_sf"/>
</dbReference>
<reference evidence="2" key="1">
    <citation type="submission" date="2021-11" db="EMBL/GenBank/DDBJ databases">
        <authorList>
            <person name="Rodrigo-Torres L."/>
            <person name="Arahal R. D."/>
            <person name="Lucena T."/>
        </authorList>
    </citation>
    <scope>NUCLEOTIDE SEQUENCE</scope>
    <source>
        <strain evidence="2">CECT 7929</strain>
    </source>
</reference>
<gene>
    <name evidence="2" type="primary">bamB_2</name>
    <name evidence="2" type="ORF">VST7929_01067</name>
</gene>
<dbReference type="Proteomes" id="UP000838672">
    <property type="component" value="Unassembled WGS sequence"/>
</dbReference>
<dbReference type="Pfam" id="PF13360">
    <property type="entry name" value="PQQ_2"/>
    <property type="match status" value="2"/>
</dbReference>
<dbReference type="InterPro" id="IPR018391">
    <property type="entry name" value="PQQ_b-propeller_rpt"/>
</dbReference>
<name>A0ABN8DTG1_9VIBR</name>
<dbReference type="PANTHER" id="PTHR34512:SF30">
    <property type="entry name" value="OUTER MEMBRANE PROTEIN ASSEMBLY FACTOR BAMB"/>
    <property type="match status" value="1"/>
</dbReference>
<accession>A0ABN8DTG1</accession>